<dbReference type="STRING" id="157652.A0A371FHS8"/>
<organism evidence="2 3">
    <name type="scientific">Mucuna pruriens</name>
    <name type="common">Velvet bean</name>
    <name type="synonym">Dolichos pruriens</name>
    <dbReference type="NCBI Taxonomy" id="157652"/>
    <lineage>
        <taxon>Eukaryota</taxon>
        <taxon>Viridiplantae</taxon>
        <taxon>Streptophyta</taxon>
        <taxon>Embryophyta</taxon>
        <taxon>Tracheophyta</taxon>
        <taxon>Spermatophyta</taxon>
        <taxon>Magnoliopsida</taxon>
        <taxon>eudicotyledons</taxon>
        <taxon>Gunneridae</taxon>
        <taxon>Pentapetalae</taxon>
        <taxon>rosids</taxon>
        <taxon>fabids</taxon>
        <taxon>Fabales</taxon>
        <taxon>Fabaceae</taxon>
        <taxon>Papilionoideae</taxon>
        <taxon>50 kb inversion clade</taxon>
        <taxon>NPAAA clade</taxon>
        <taxon>indigoferoid/millettioid clade</taxon>
        <taxon>Phaseoleae</taxon>
        <taxon>Mucuna</taxon>
    </lineage>
</organism>
<evidence type="ECO:0000313" key="3">
    <source>
        <dbReference type="Proteomes" id="UP000257109"/>
    </source>
</evidence>
<dbReference type="SUPFAM" id="SSF56672">
    <property type="entry name" value="DNA/RNA polymerases"/>
    <property type="match status" value="1"/>
</dbReference>
<feature type="non-terminal residue" evidence="2">
    <location>
        <position position="324"/>
    </location>
</feature>
<dbReference type="Pfam" id="PF07727">
    <property type="entry name" value="RVT_2"/>
    <property type="match status" value="1"/>
</dbReference>
<evidence type="ECO:0000313" key="2">
    <source>
        <dbReference type="EMBL" id="RDX77858.1"/>
    </source>
</evidence>
<evidence type="ECO:0000259" key="1">
    <source>
        <dbReference type="Pfam" id="PF07727"/>
    </source>
</evidence>
<accession>A0A371FHS8</accession>
<protein>
    <recommendedName>
        <fullName evidence="1">Reverse transcriptase Ty1/copia-type domain-containing protein</fullName>
    </recommendedName>
</protein>
<dbReference type="Proteomes" id="UP000257109">
    <property type="component" value="Unassembled WGS sequence"/>
</dbReference>
<reference evidence="2" key="1">
    <citation type="submission" date="2018-05" db="EMBL/GenBank/DDBJ databases">
        <title>Draft genome of Mucuna pruriens seed.</title>
        <authorList>
            <person name="Nnadi N.E."/>
            <person name="Vos R."/>
            <person name="Hasami M.H."/>
            <person name="Devisetty U.K."/>
            <person name="Aguiy J.C."/>
        </authorList>
    </citation>
    <scope>NUCLEOTIDE SEQUENCE [LARGE SCALE GENOMIC DNA]</scope>
    <source>
        <strain evidence="2">JCA_2017</strain>
    </source>
</reference>
<keyword evidence="3" id="KW-1185">Reference proteome</keyword>
<dbReference type="PANTHER" id="PTHR11439">
    <property type="entry name" value="GAG-POL-RELATED RETROTRANSPOSON"/>
    <property type="match status" value="1"/>
</dbReference>
<dbReference type="EMBL" id="QJKJ01009045">
    <property type="protein sequence ID" value="RDX77858.1"/>
    <property type="molecule type" value="Genomic_DNA"/>
</dbReference>
<dbReference type="OrthoDB" id="1738684at2759"/>
<comment type="caution">
    <text evidence="2">The sequence shown here is derived from an EMBL/GenBank/DDBJ whole genome shotgun (WGS) entry which is preliminary data.</text>
</comment>
<dbReference type="InterPro" id="IPR013103">
    <property type="entry name" value="RVT_2"/>
</dbReference>
<dbReference type="AlphaFoldDB" id="A0A371FHS8"/>
<dbReference type="InterPro" id="IPR043502">
    <property type="entry name" value="DNA/RNA_pol_sf"/>
</dbReference>
<proteinExistence type="predicted"/>
<sequence length="324" mass="36942">MIVEMQALEQSGTWELVSLPPGKKAVGCRWVFAIKVAPNGTVGRLKARLVAKGYTQVYDLDYGDTYSPMAKITTIHLLLAMAAIRHWPLHQLDIKNVFLLVDLDEEIYMEQPLGFVAEEESGLVCKLRRSLYGLKQSTRAWFGKCSQVVQNFGMTRINVCIWLCMWMILSSQEMMISKFPNLGHLKYFLGIEVVQSKEGIIISQRKYALDILQETSMSNCRPIDGPMDPNMKLMVKHGEPYSDPERYRRLVGKLIYLTITKPDISFAVGVVSQFMQATCVDHWAAVFAYLLGEMWSLGKVRSKILLFVLVLKQNIKLWLQPLVN</sequence>
<gene>
    <name evidence="2" type="ORF">CR513_41945</name>
</gene>
<name>A0A371FHS8_MUCPR</name>
<feature type="domain" description="Reverse transcriptase Ty1/copia-type" evidence="1">
    <location>
        <begin position="13"/>
        <end position="159"/>
    </location>
</feature>
<dbReference type="PANTHER" id="PTHR11439:SF463">
    <property type="entry name" value="REVERSE TRANSCRIPTASE TY1_COPIA-TYPE DOMAIN-CONTAINING PROTEIN"/>
    <property type="match status" value="1"/>
</dbReference>